<comment type="caution">
    <text evidence="2">The sequence shown here is derived from an EMBL/GenBank/DDBJ whole genome shotgun (WGS) entry which is preliminary data.</text>
</comment>
<feature type="compositionally biased region" description="Polar residues" evidence="1">
    <location>
        <begin position="1"/>
        <end position="21"/>
    </location>
</feature>
<gene>
    <name evidence="2" type="ORF">E2C01_080507</name>
</gene>
<evidence type="ECO:0000313" key="3">
    <source>
        <dbReference type="Proteomes" id="UP000324222"/>
    </source>
</evidence>
<feature type="region of interest" description="Disordered" evidence="1">
    <location>
        <begin position="1"/>
        <end position="98"/>
    </location>
</feature>
<sequence length="98" mass="10850">MIQENSGTRKPNQALHQNKGGSSVIHCPSPPLPYPPSPSHQSPPSPHLDSPPPHQHTTMPPSPSPPAHIISRSNKADFHTTSYKQTPHTRLPLHRWMN</sequence>
<keyword evidence="3" id="KW-1185">Reference proteome</keyword>
<evidence type="ECO:0000313" key="2">
    <source>
        <dbReference type="EMBL" id="MPC85719.1"/>
    </source>
</evidence>
<proteinExistence type="predicted"/>
<feature type="compositionally biased region" description="Pro residues" evidence="1">
    <location>
        <begin position="28"/>
        <end position="66"/>
    </location>
</feature>
<reference evidence="2 3" key="1">
    <citation type="submission" date="2019-05" db="EMBL/GenBank/DDBJ databases">
        <title>Another draft genome of Portunus trituberculatus and its Hox gene families provides insights of decapod evolution.</title>
        <authorList>
            <person name="Jeong J.-H."/>
            <person name="Song I."/>
            <person name="Kim S."/>
            <person name="Choi T."/>
            <person name="Kim D."/>
            <person name="Ryu S."/>
            <person name="Kim W."/>
        </authorList>
    </citation>
    <scope>NUCLEOTIDE SEQUENCE [LARGE SCALE GENOMIC DNA]</scope>
    <source>
        <tissue evidence="2">Muscle</tissue>
    </source>
</reference>
<accession>A0A5B7IU93</accession>
<feature type="compositionally biased region" description="Polar residues" evidence="1">
    <location>
        <begin position="79"/>
        <end position="88"/>
    </location>
</feature>
<protein>
    <submittedName>
        <fullName evidence="2">Uncharacterized protein</fullName>
    </submittedName>
</protein>
<evidence type="ECO:0000256" key="1">
    <source>
        <dbReference type="SAM" id="MobiDB-lite"/>
    </source>
</evidence>
<name>A0A5B7IU93_PORTR</name>
<dbReference type="EMBL" id="VSRR010069337">
    <property type="protein sequence ID" value="MPC85719.1"/>
    <property type="molecule type" value="Genomic_DNA"/>
</dbReference>
<dbReference type="Proteomes" id="UP000324222">
    <property type="component" value="Unassembled WGS sequence"/>
</dbReference>
<dbReference type="AlphaFoldDB" id="A0A5B7IU93"/>
<organism evidence="2 3">
    <name type="scientific">Portunus trituberculatus</name>
    <name type="common">Swimming crab</name>
    <name type="synonym">Neptunus trituberculatus</name>
    <dbReference type="NCBI Taxonomy" id="210409"/>
    <lineage>
        <taxon>Eukaryota</taxon>
        <taxon>Metazoa</taxon>
        <taxon>Ecdysozoa</taxon>
        <taxon>Arthropoda</taxon>
        <taxon>Crustacea</taxon>
        <taxon>Multicrustacea</taxon>
        <taxon>Malacostraca</taxon>
        <taxon>Eumalacostraca</taxon>
        <taxon>Eucarida</taxon>
        <taxon>Decapoda</taxon>
        <taxon>Pleocyemata</taxon>
        <taxon>Brachyura</taxon>
        <taxon>Eubrachyura</taxon>
        <taxon>Portunoidea</taxon>
        <taxon>Portunidae</taxon>
        <taxon>Portuninae</taxon>
        <taxon>Portunus</taxon>
    </lineage>
</organism>